<dbReference type="Proteomes" id="UP000199208">
    <property type="component" value="Unassembled WGS sequence"/>
</dbReference>
<gene>
    <name evidence="4" type="ORF">SAMN03080599_02460</name>
</gene>
<dbReference type="InterPro" id="IPR036388">
    <property type="entry name" value="WH-like_DNA-bd_sf"/>
</dbReference>
<dbReference type="GO" id="GO:0016301">
    <property type="term" value="F:kinase activity"/>
    <property type="evidence" value="ECO:0007669"/>
    <property type="project" value="UniProtKB-KW"/>
</dbReference>
<dbReference type="OrthoDB" id="9806249at2"/>
<feature type="domain" description="HTH crp-type" evidence="3">
    <location>
        <begin position="10"/>
        <end position="56"/>
    </location>
</feature>
<dbReference type="Pfam" id="PF13412">
    <property type="entry name" value="HTH_24"/>
    <property type="match status" value="1"/>
</dbReference>
<evidence type="ECO:0000256" key="1">
    <source>
        <dbReference type="ARBA" id="ARBA00022679"/>
    </source>
</evidence>
<dbReference type="CDD" id="cd01941">
    <property type="entry name" value="YeiC_kinase_like"/>
    <property type="match status" value="1"/>
</dbReference>
<protein>
    <submittedName>
        <fullName evidence="4">Pseudouridine kinase</fullName>
    </submittedName>
</protein>
<evidence type="ECO:0000313" key="5">
    <source>
        <dbReference type="Proteomes" id="UP000199208"/>
    </source>
</evidence>
<dbReference type="InterPro" id="IPR011611">
    <property type="entry name" value="PfkB_dom"/>
</dbReference>
<dbReference type="AlphaFoldDB" id="A0A1G5S371"/>
<keyword evidence="5" id="KW-1185">Reference proteome</keyword>
<accession>A0A1G5S371</accession>
<dbReference type="PANTHER" id="PTHR10584">
    <property type="entry name" value="SUGAR KINASE"/>
    <property type="match status" value="1"/>
</dbReference>
<reference evidence="4 5" key="1">
    <citation type="submission" date="2016-10" db="EMBL/GenBank/DDBJ databases">
        <authorList>
            <person name="de Groot N.N."/>
        </authorList>
    </citation>
    <scope>NUCLEOTIDE SEQUENCE [LARGE SCALE GENOMIC DNA]</scope>
    <source>
        <strain evidence="4 5">DSM 2784</strain>
    </source>
</reference>
<dbReference type="SUPFAM" id="SSF53613">
    <property type="entry name" value="Ribokinase-like"/>
    <property type="match status" value="1"/>
</dbReference>
<keyword evidence="2 4" id="KW-0418">Kinase</keyword>
<name>A0A1G5S371_9FIRM</name>
<organism evidence="4 5">
    <name type="scientific">Acidaminobacter hydrogenoformans DSM 2784</name>
    <dbReference type="NCBI Taxonomy" id="1120920"/>
    <lineage>
        <taxon>Bacteria</taxon>
        <taxon>Bacillati</taxon>
        <taxon>Bacillota</taxon>
        <taxon>Clostridia</taxon>
        <taxon>Peptostreptococcales</taxon>
        <taxon>Acidaminobacteraceae</taxon>
        <taxon>Acidaminobacter</taxon>
    </lineage>
</organism>
<dbReference type="SUPFAM" id="SSF46785">
    <property type="entry name" value="Winged helix' DNA-binding domain"/>
    <property type="match status" value="1"/>
</dbReference>
<proteinExistence type="predicted"/>
<dbReference type="Gene3D" id="3.40.1190.20">
    <property type="match status" value="1"/>
</dbReference>
<dbReference type="InterPro" id="IPR002173">
    <property type="entry name" value="Carboh/pur_kinase_PfkB_CS"/>
</dbReference>
<dbReference type="GO" id="GO:0003677">
    <property type="term" value="F:DNA binding"/>
    <property type="evidence" value="ECO:0007669"/>
    <property type="project" value="InterPro"/>
</dbReference>
<dbReference type="PANTHER" id="PTHR10584:SF166">
    <property type="entry name" value="RIBOKINASE"/>
    <property type="match status" value="1"/>
</dbReference>
<sequence length="362" mass="38927">MTQREQEIYQLIRENPMISQLEIADKLGIQRSSVAVHISNLIRKGWIAGKGYILNTGDYVVVVGGATMDLMGFSDQAFLDGESNPGRTHLSPGGVGRNIAENLARLGIKVQLMTAVGQDLYGQQLMERCREAGIETRATLRIPGVSTSLYLAMIEPDGEMKLALSSMSVMEQLDVEALRREDALLSGAAAIVVDTNLPEKTLAYLISQYHHIPIFVDPVSVAKSERLKNALNGIDTLKPNRRELEALTGMNAGDLEGAKAAAKLLCQKGVKRVVVSFGAEGALSVTKDDARHFKALPVAVANATGAGDAFMAGIVYASLKKFEEAEAMGCALGMAELTLESADAIAQNLNESLLMNRMNAHQ</sequence>
<dbReference type="STRING" id="1120920.SAMN03080599_02460"/>
<dbReference type="SMART" id="SM00419">
    <property type="entry name" value="HTH_CRP"/>
    <property type="match status" value="1"/>
</dbReference>
<dbReference type="Gene3D" id="1.10.10.10">
    <property type="entry name" value="Winged helix-like DNA-binding domain superfamily/Winged helix DNA-binding domain"/>
    <property type="match status" value="1"/>
</dbReference>
<dbReference type="Pfam" id="PF00294">
    <property type="entry name" value="PfkB"/>
    <property type="match status" value="1"/>
</dbReference>
<dbReference type="GO" id="GO:0006355">
    <property type="term" value="P:regulation of DNA-templated transcription"/>
    <property type="evidence" value="ECO:0007669"/>
    <property type="project" value="InterPro"/>
</dbReference>
<dbReference type="InterPro" id="IPR036390">
    <property type="entry name" value="WH_DNA-bd_sf"/>
</dbReference>
<dbReference type="EMBL" id="FMWL01000014">
    <property type="protein sequence ID" value="SCZ80814.1"/>
    <property type="molecule type" value="Genomic_DNA"/>
</dbReference>
<dbReference type="InterPro" id="IPR012318">
    <property type="entry name" value="HTH_CRP"/>
</dbReference>
<dbReference type="InterPro" id="IPR029056">
    <property type="entry name" value="Ribokinase-like"/>
</dbReference>
<dbReference type="PROSITE" id="PS00583">
    <property type="entry name" value="PFKB_KINASES_1"/>
    <property type="match status" value="1"/>
</dbReference>
<evidence type="ECO:0000313" key="4">
    <source>
        <dbReference type="EMBL" id="SCZ80814.1"/>
    </source>
</evidence>
<keyword evidence="1" id="KW-0808">Transferase</keyword>
<evidence type="ECO:0000259" key="3">
    <source>
        <dbReference type="SMART" id="SM00419"/>
    </source>
</evidence>
<dbReference type="RefSeq" id="WP_092591932.1">
    <property type="nucleotide sequence ID" value="NZ_FMWL01000014.1"/>
</dbReference>
<evidence type="ECO:0000256" key="2">
    <source>
        <dbReference type="ARBA" id="ARBA00022777"/>
    </source>
</evidence>